<dbReference type="AlphaFoldDB" id="A0A699XP81"/>
<gene>
    <name evidence="1" type="ORF">Tci_932049</name>
</gene>
<sequence>VVAGRSSETVLREGQRRVRVQWQQTCGVGVRRRTIASGSCCCSPVAGSRSCSGYRTGSLAAIAHALAGRRGSVTVASARER</sequence>
<dbReference type="EMBL" id="BKCJ011873249">
    <property type="protein sequence ID" value="GFD60080.1"/>
    <property type="molecule type" value="Genomic_DNA"/>
</dbReference>
<proteinExistence type="predicted"/>
<protein>
    <submittedName>
        <fullName evidence="1">Uncharacterized protein</fullName>
    </submittedName>
</protein>
<feature type="non-terminal residue" evidence="1">
    <location>
        <position position="81"/>
    </location>
</feature>
<comment type="caution">
    <text evidence="1">The sequence shown here is derived from an EMBL/GenBank/DDBJ whole genome shotgun (WGS) entry which is preliminary data.</text>
</comment>
<evidence type="ECO:0000313" key="1">
    <source>
        <dbReference type="EMBL" id="GFD60080.1"/>
    </source>
</evidence>
<name>A0A699XP81_TANCI</name>
<accession>A0A699XP81</accession>
<reference evidence="1" key="1">
    <citation type="journal article" date="2019" name="Sci. Rep.">
        <title>Draft genome of Tanacetum cinerariifolium, the natural source of mosquito coil.</title>
        <authorList>
            <person name="Yamashiro T."/>
            <person name="Shiraishi A."/>
            <person name="Satake H."/>
            <person name="Nakayama K."/>
        </authorList>
    </citation>
    <scope>NUCLEOTIDE SEQUENCE</scope>
</reference>
<organism evidence="1">
    <name type="scientific">Tanacetum cinerariifolium</name>
    <name type="common">Dalmatian daisy</name>
    <name type="synonym">Chrysanthemum cinerariifolium</name>
    <dbReference type="NCBI Taxonomy" id="118510"/>
    <lineage>
        <taxon>Eukaryota</taxon>
        <taxon>Viridiplantae</taxon>
        <taxon>Streptophyta</taxon>
        <taxon>Embryophyta</taxon>
        <taxon>Tracheophyta</taxon>
        <taxon>Spermatophyta</taxon>
        <taxon>Magnoliopsida</taxon>
        <taxon>eudicotyledons</taxon>
        <taxon>Gunneridae</taxon>
        <taxon>Pentapetalae</taxon>
        <taxon>asterids</taxon>
        <taxon>campanulids</taxon>
        <taxon>Asterales</taxon>
        <taxon>Asteraceae</taxon>
        <taxon>Asteroideae</taxon>
        <taxon>Anthemideae</taxon>
        <taxon>Anthemidinae</taxon>
        <taxon>Tanacetum</taxon>
    </lineage>
</organism>
<feature type="non-terminal residue" evidence="1">
    <location>
        <position position="1"/>
    </location>
</feature>